<feature type="compositionally biased region" description="Polar residues" evidence="1">
    <location>
        <begin position="123"/>
        <end position="135"/>
    </location>
</feature>
<reference evidence="2 3" key="1">
    <citation type="journal article" date="2023" name="Nat. Commun.">
        <title>Origin of minicircular mitochondrial genomes in red algae.</title>
        <authorList>
            <person name="Lee Y."/>
            <person name="Cho C.H."/>
            <person name="Lee Y.M."/>
            <person name="Park S.I."/>
            <person name="Yang J.H."/>
            <person name="West J.A."/>
            <person name="Bhattacharya D."/>
            <person name="Yoon H.S."/>
        </authorList>
    </citation>
    <scope>NUCLEOTIDE SEQUENCE [LARGE SCALE GENOMIC DNA]</scope>
    <source>
        <strain evidence="2 3">CCMP1338</strain>
        <tissue evidence="2">Whole cell</tissue>
    </source>
</reference>
<sequence length="223" mass="24510">MASFGEEEIDGVVAVVPEVSRELAKLTLEAFNGNIDQAVLHLVSERQNTTTSGPTTSPADTTPNQPSTGVADQPLASNIVYDSGNPVADEQREKQMRDDESFARNLQEEERRQRAMSHRHYRSSGTRPQGETTASDDFGETLQEGFTTALTKAKEFGNATASKLGALYNSYMNEERTTTAQPPHAQPVERPTEQELGSFTESDYSTGANLRRETAQDNRDHAD</sequence>
<feature type="region of interest" description="Disordered" evidence="1">
    <location>
        <begin position="46"/>
        <end position="83"/>
    </location>
</feature>
<organism evidence="2 3">
    <name type="scientific">Rhodosorus marinus</name>
    <dbReference type="NCBI Taxonomy" id="101924"/>
    <lineage>
        <taxon>Eukaryota</taxon>
        <taxon>Rhodophyta</taxon>
        <taxon>Stylonematophyceae</taxon>
        <taxon>Stylonematales</taxon>
        <taxon>Stylonemataceae</taxon>
        <taxon>Rhodosorus</taxon>
    </lineage>
</organism>
<proteinExistence type="predicted"/>
<gene>
    <name evidence="2" type="ORF">NDN08_002907</name>
</gene>
<dbReference type="Proteomes" id="UP001157974">
    <property type="component" value="Unassembled WGS sequence"/>
</dbReference>
<accession>A0AAV8UWI9</accession>
<feature type="compositionally biased region" description="Polar residues" evidence="1">
    <location>
        <begin position="46"/>
        <end position="70"/>
    </location>
</feature>
<name>A0AAV8UWI9_9RHOD</name>
<evidence type="ECO:0000313" key="2">
    <source>
        <dbReference type="EMBL" id="KAJ8906414.1"/>
    </source>
</evidence>
<dbReference type="AlphaFoldDB" id="A0AAV8UWI9"/>
<evidence type="ECO:0000313" key="3">
    <source>
        <dbReference type="Proteomes" id="UP001157974"/>
    </source>
</evidence>
<dbReference type="EMBL" id="JAMWBK010000003">
    <property type="protein sequence ID" value="KAJ8906414.1"/>
    <property type="molecule type" value="Genomic_DNA"/>
</dbReference>
<comment type="caution">
    <text evidence="2">The sequence shown here is derived from an EMBL/GenBank/DDBJ whole genome shotgun (WGS) entry which is preliminary data.</text>
</comment>
<evidence type="ECO:0008006" key="4">
    <source>
        <dbReference type="Google" id="ProtNLM"/>
    </source>
</evidence>
<feature type="region of interest" description="Disordered" evidence="1">
    <location>
        <begin position="172"/>
        <end position="223"/>
    </location>
</feature>
<feature type="compositionally biased region" description="Basic and acidic residues" evidence="1">
    <location>
        <begin position="210"/>
        <end position="223"/>
    </location>
</feature>
<keyword evidence="3" id="KW-1185">Reference proteome</keyword>
<feature type="compositionally biased region" description="Polar residues" evidence="1">
    <location>
        <begin position="195"/>
        <end position="208"/>
    </location>
</feature>
<protein>
    <recommendedName>
        <fullName evidence="4">CUE domain-containing protein</fullName>
    </recommendedName>
</protein>
<feature type="region of interest" description="Disordered" evidence="1">
    <location>
        <begin position="109"/>
        <end position="141"/>
    </location>
</feature>
<evidence type="ECO:0000256" key="1">
    <source>
        <dbReference type="SAM" id="MobiDB-lite"/>
    </source>
</evidence>